<evidence type="ECO:0000313" key="8">
    <source>
        <dbReference type="Proteomes" id="UP000187013"/>
    </source>
</evidence>
<comment type="subcellular location">
    <subcellularLocation>
        <location evidence="1">Membrane</location>
        <topology evidence="1">Multi-pass membrane protein</topology>
    </subcellularLocation>
</comment>
<dbReference type="OMA" id="WQFGIEI"/>
<feature type="signal peptide" evidence="6">
    <location>
        <begin position="1"/>
        <end position="19"/>
    </location>
</feature>
<evidence type="ECO:0000313" key="7">
    <source>
        <dbReference type="EMBL" id="GAV49153.1"/>
    </source>
</evidence>
<name>A0A1Q3A0L7_ZYGRO</name>
<evidence type="ECO:0000256" key="4">
    <source>
        <dbReference type="ARBA" id="ARBA00023136"/>
    </source>
</evidence>
<comment type="caution">
    <text evidence="7">The sequence shown here is derived from an EMBL/GenBank/DDBJ whole genome shotgun (WGS) entry which is preliminary data.</text>
</comment>
<dbReference type="PANTHER" id="PTHR12692:SF3">
    <property type="entry name" value="DOLICHYL-DIPHOSPHOOLIGOSACCHARIDE--PROTEIN GLYCOSYLTRANSFERASE SUBUNIT OST6"/>
    <property type="match status" value="1"/>
</dbReference>
<proteinExistence type="predicted"/>
<dbReference type="Gene3D" id="3.40.30.10">
    <property type="entry name" value="Glutaredoxin"/>
    <property type="match status" value="1"/>
</dbReference>
<keyword evidence="3 5" id="KW-1133">Transmembrane helix</keyword>
<gene>
    <name evidence="7" type="ORF">ZYGR_0N05590</name>
</gene>
<dbReference type="InterPro" id="IPR021149">
    <property type="entry name" value="OligosaccharylTrfase_OST3/OST6"/>
</dbReference>
<dbReference type="eggNOG" id="KOG2603">
    <property type="taxonomic scope" value="Eukaryota"/>
</dbReference>
<organism evidence="7 8">
    <name type="scientific">Zygosaccharomyces rouxii</name>
    <dbReference type="NCBI Taxonomy" id="4956"/>
    <lineage>
        <taxon>Eukaryota</taxon>
        <taxon>Fungi</taxon>
        <taxon>Dikarya</taxon>
        <taxon>Ascomycota</taxon>
        <taxon>Saccharomycotina</taxon>
        <taxon>Saccharomycetes</taxon>
        <taxon>Saccharomycetales</taxon>
        <taxon>Saccharomycetaceae</taxon>
        <taxon>Zygosaccharomyces</taxon>
    </lineage>
</organism>
<dbReference type="AlphaFoldDB" id="A0A1Q3A0L7"/>
<feature type="transmembrane region" description="Helical" evidence="5">
    <location>
        <begin position="253"/>
        <end position="276"/>
    </location>
</feature>
<keyword evidence="6" id="KW-0732">Signal</keyword>
<feature type="chain" id="PRO_5010242919" description="Dolichyl-diphosphooligosaccharide--protein glycosyltransferase subunit OST6" evidence="6">
    <location>
        <begin position="20"/>
        <end position="320"/>
    </location>
</feature>
<evidence type="ECO:0000256" key="2">
    <source>
        <dbReference type="ARBA" id="ARBA00022692"/>
    </source>
</evidence>
<dbReference type="GO" id="GO:0018279">
    <property type="term" value="P:protein N-linked glycosylation via asparagine"/>
    <property type="evidence" value="ECO:0007669"/>
    <property type="project" value="TreeGrafter"/>
</dbReference>
<protein>
    <recommendedName>
        <fullName evidence="9">Dolichyl-diphosphooligosaccharide--protein glycosyltransferase subunit OST6</fullName>
    </recommendedName>
</protein>
<dbReference type="Pfam" id="PF04756">
    <property type="entry name" value="OST3_OST6"/>
    <property type="match status" value="1"/>
</dbReference>
<dbReference type="GO" id="GO:0008250">
    <property type="term" value="C:oligosaccharyltransferase complex"/>
    <property type="evidence" value="ECO:0007669"/>
    <property type="project" value="EnsemblFungi"/>
</dbReference>
<evidence type="ECO:0000256" key="6">
    <source>
        <dbReference type="SAM" id="SignalP"/>
    </source>
</evidence>
<reference evidence="7 8" key="1">
    <citation type="submission" date="2016-08" db="EMBL/GenBank/DDBJ databases">
        <title>Draft genome sequence of allopolyploid Zygosaccharomyces rouxii.</title>
        <authorList>
            <person name="Watanabe J."/>
            <person name="Uehara K."/>
            <person name="Mogi Y."/>
            <person name="Tsukioka Y."/>
        </authorList>
    </citation>
    <scope>NUCLEOTIDE SEQUENCE [LARGE SCALE GENOMIC DNA]</scope>
    <source>
        <strain evidence="7 8">NBRC 110957</strain>
    </source>
</reference>
<evidence type="ECO:0000256" key="1">
    <source>
        <dbReference type="ARBA" id="ARBA00004141"/>
    </source>
</evidence>
<dbReference type="OrthoDB" id="67566at2759"/>
<accession>A0A1Q3A0L7</accession>
<dbReference type="Proteomes" id="UP000187013">
    <property type="component" value="Unassembled WGS sequence"/>
</dbReference>
<keyword evidence="4 5" id="KW-0472">Membrane</keyword>
<sequence>MKWIGLFWFACMFWQSCQALIDAKEVAPLEDNRGFIKLNDENYPKWSGGIKDHYTILFITISDDNPMDIQCDICHELESALSTVFGLARKQAPATKILMFEVDIVENSKLLKDMNLNSIPHVLIYPPPTSESFKWSVDPFYQYPVSPDNEKRILHFGDFLAQVLDVHLEISDFDYSEFSKYFIASVALFVFIKKQIVPRVTHFRKWATVFVSFVILLTSIGGYKFTEINAIPFIARDGDGKIMYFSGGTGWQFGIEIFAVAAMYVVMGALVVILILSPKLPFSSRAQNIQGAVLSCFLFFAFSYYTKCYKIKFPEYPFEF</sequence>
<keyword evidence="2 5" id="KW-0812">Transmembrane</keyword>
<dbReference type="GO" id="GO:0015035">
    <property type="term" value="F:protein-disulfide reductase activity"/>
    <property type="evidence" value="ECO:0007669"/>
    <property type="project" value="EnsemblFungi"/>
</dbReference>
<feature type="transmembrane region" description="Helical" evidence="5">
    <location>
        <begin position="288"/>
        <end position="305"/>
    </location>
</feature>
<dbReference type="PANTHER" id="PTHR12692">
    <property type="entry name" value="DOLICHYL-DIPHOSPHOOLIGOSACCHARIDE--PROTEIN GLYCOSYLTRANSFERASE-RELATED"/>
    <property type="match status" value="1"/>
</dbReference>
<evidence type="ECO:0000256" key="5">
    <source>
        <dbReference type="SAM" id="Phobius"/>
    </source>
</evidence>
<evidence type="ECO:0000256" key="3">
    <source>
        <dbReference type="ARBA" id="ARBA00022989"/>
    </source>
</evidence>
<evidence type="ECO:0008006" key="9">
    <source>
        <dbReference type="Google" id="ProtNLM"/>
    </source>
</evidence>
<dbReference type="PROSITE" id="PS51257">
    <property type="entry name" value="PROKAR_LIPOPROTEIN"/>
    <property type="match status" value="1"/>
</dbReference>
<dbReference type="EMBL" id="BDGX01000014">
    <property type="protein sequence ID" value="GAV49153.1"/>
    <property type="molecule type" value="Genomic_DNA"/>
</dbReference>
<feature type="transmembrane region" description="Helical" evidence="5">
    <location>
        <begin position="206"/>
        <end position="223"/>
    </location>
</feature>